<protein>
    <submittedName>
        <fullName evidence="2">Uncharacterized protein</fullName>
    </submittedName>
</protein>
<proteinExistence type="predicted"/>
<evidence type="ECO:0000313" key="2">
    <source>
        <dbReference type="EMBL" id="KAF5838646.1"/>
    </source>
</evidence>
<feature type="non-terminal residue" evidence="2">
    <location>
        <position position="1"/>
    </location>
</feature>
<accession>A0ABQ7GVK3</accession>
<dbReference type="EMBL" id="MU069571">
    <property type="protein sequence ID" value="KAF5838646.1"/>
    <property type="molecule type" value="Genomic_DNA"/>
</dbReference>
<feature type="compositionally biased region" description="Low complexity" evidence="1">
    <location>
        <begin position="77"/>
        <end position="97"/>
    </location>
</feature>
<feature type="region of interest" description="Disordered" evidence="1">
    <location>
        <begin position="37"/>
        <end position="126"/>
    </location>
</feature>
<organism evidence="2 3">
    <name type="scientific">Dunaliella salina</name>
    <name type="common">Green alga</name>
    <name type="synonym">Protococcus salinus</name>
    <dbReference type="NCBI Taxonomy" id="3046"/>
    <lineage>
        <taxon>Eukaryota</taxon>
        <taxon>Viridiplantae</taxon>
        <taxon>Chlorophyta</taxon>
        <taxon>core chlorophytes</taxon>
        <taxon>Chlorophyceae</taxon>
        <taxon>CS clade</taxon>
        <taxon>Chlamydomonadales</taxon>
        <taxon>Dunaliellaceae</taxon>
        <taxon>Dunaliella</taxon>
    </lineage>
</organism>
<feature type="compositionally biased region" description="Low complexity" evidence="1">
    <location>
        <begin position="40"/>
        <end position="52"/>
    </location>
</feature>
<gene>
    <name evidence="2" type="ORF">DUNSADRAFT_2481</name>
</gene>
<evidence type="ECO:0000313" key="3">
    <source>
        <dbReference type="Proteomes" id="UP000815325"/>
    </source>
</evidence>
<name>A0ABQ7GVK3_DUNSA</name>
<sequence length="126" mass="13379">AGLDLLHFSHALESSQLEELVLNLLDPTQPALSIAAAFGQQQQQQQQQQQMQEHLHREAHKLQGSSAPQASAGEVVAKASASRSPAPLASSSLTAAAGRQRNAPSLSEVAVGRQKKSYLTLDSRCS</sequence>
<evidence type="ECO:0000256" key="1">
    <source>
        <dbReference type="SAM" id="MobiDB-lite"/>
    </source>
</evidence>
<dbReference type="Proteomes" id="UP000815325">
    <property type="component" value="Unassembled WGS sequence"/>
</dbReference>
<comment type="caution">
    <text evidence="2">The sequence shown here is derived from an EMBL/GenBank/DDBJ whole genome shotgun (WGS) entry which is preliminary data.</text>
</comment>
<reference evidence="2" key="1">
    <citation type="submission" date="2017-08" db="EMBL/GenBank/DDBJ databases">
        <authorList>
            <person name="Polle J.E."/>
            <person name="Barry K."/>
            <person name="Cushman J."/>
            <person name="Schmutz J."/>
            <person name="Tran D."/>
            <person name="Hathwaick L.T."/>
            <person name="Yim W.C."/>
            <person name="Jenkins J."/>
            <person name="Mckie-Krisberg Z.M."/>
            <person name="Prochnik S."/>
            <person name="Lindquist E."/>
            <person name="Dockter R.B."/>
            <person name="Adam C."/>
            <person name="Molina H."/>
            <person name="Bunkerborg J."/>
            <person name="Jin E."/>
            <person name="Buchheim M."/>
            <person name="Magnuson J."/>
        </authorList>
    </citation>
    <scope>NUCLEOTIDE SEQUENCE</scope>
    <source>
        <strain evidence="2">CCAP 19/18</strain>
    </source>
</reference>
<keyword evidence="3" id="KW-1185">Reference proteome</keyword>